<evidence type="ECO:0000259" key="1">
    <source>
        <dbReference type="Pfam" id="PF00561"/>
    </source>
</evidence>
<evidence type="ECO:0000313" key="3">
    <source>
        <dbReference type="Proteomes" id="UP001056035"/>
    </source>
</evidence>
<dbReference type="PANTHER" id="PTHR13617">
    <property type="entry name" value="PROTEIN ABHD18"/>
    <property type="match status" value="1"/>
</dbReference>
<feature type="domain" description="AB hydrolase-1" evidence="1">
    <location>
        <begin position="137"/>
        <end position="243"/>
    </location>
</feature>
<dbReference type="Pfam" id="PF00561">
    <property type="entry name" value="Abhydrolase_1"/>
    <property type="match status" value="1"/>
</dbReference>
<accession>A0ABY5DXL0</accession>
<dbReference type="Proteomes" id="UP001056035">
    <property type="component" value="Chromosome"/>
</dbReference>
<reference evidence="2 3" key="1">
    <citation type="submission" date="2022-06" db="EMBL/GenBank/DDBJ databases">
        <title>Paraconexibacter antarcticus.</title>
        <authorList>
            <person name="Kim C.S."/>
        </authorList>
    </citation>
    <scope>NUCLEOTIDE SEQUENCE [LARGE SCALE GENOMIC DNA]</scope>
    <source>
        <strain evidence="2 3">02-257</strain>
    </source>
</reference>
<gene>
    <name evidence="2" type="ORF">NBH00_11325</name>
</gene>
<dbReference type="Gene3D" id="3.40.50.1820">
    <property type="entry name" value="alpha/beta hydrolase"/>
    <property type="match status" value="1"/>
</dbReference>
<name>A0ABY5DXL0_9ACTN</name>
<sequence length="362" mass="39852">MSAPATAELDPVARVLYHGSVVADYGLRTGLASVLSAAMLPDALRDRSRDERGALEFYAEAASARDAPSVFAAPAPVRMRAEAGRGPGVPGGRVELLRFDSPYVALNPPMRQRYARHENNRTARAQHWRHEDGPRQTLCVIHGFGASPAWFNTAFFSLKQFFADGWDILLYTLPFHGSRRTRKVAVNGTDLFAHGMAQFSEAIIHAVHDFRAFLDHLQASGAPRIGVTGLSLGGYTSALLAAVDERLDFAIPNAAVTWLPPLLDSWFPANISTAVVRRINGVPGELLAQALAVHSPLTYAPVVPRERLMVVGGLGDRLAPPEQSLLLWEHWGRPQLRWFPGSHVMHFGRDEYLAAMRELMER</sequence>
<proteinExistence type="predicted"/>
<protein>
    <recommendedName>
        <fullName evidence="1">AB hydrolase-1 domain-containing protein</fullName>
    </recommendedName>
</protein>
<dbReference type="EMBL" id="CP098502">
    <property type="protein sequence ID" value="UTI66773.1"/>
    <property type="molecule type" value="Genomic_DNA"/>
</dbReference>
<dbReference type="PANTHER" id="PTHR13617:SF14">
    <property type="entry name" value="PROTEIN ABHD18"/>
    <property type="match status" value="1"/>
</dbReference>
<dbReference type="SUPFAM" id="SSF53474">
    <property type="entry name" value="alpha/beta-Hydrolases"/>
    <property type="match status" value="1"/>
</dbReference>
<dbReference type="RefSeq" id="WP_254573436.1">
    <property type="nucleotide sequence ID" value="NZ_CP098502.1"/>
</dbReference>
<keyword evidence="3" id="KW-1185">Reference proteome</keyword>
<dbReference type="InterPro" id="IPR029058">
    <property type="entry name" value="AB_hydrolase_fold"/>
</dbReference>
<evidence type="ECO:0000313" key="2">
    <source>
        <dbReference type="EMBL" id="UTI66773.1"/>
    </source>
</evidence>
<organism evidence="2 3">
    <name type="scientific">Paraconexibacter antarcticus</name>
    <dbReference type="NCBI Taxonomy" id="2949664"/>
    <lineage>
        <taxon>Bacteria</taxon>
        <taxon>Bacillati</taxon>
        <taxon>Actinomycetota</taxon>
        <taxon>Thermoleophilia</taxon>
        <taxon>Solirubrobacterales</taxon>
        <taxon>Paraconexibacteraceae</taxon>
        <taxon>Paraconexibacter</taxon>
    </lineage>
</organism>
<dbReference type="InterPro" id="IPR000073">
    <property type="entry name" value="AB_hydrolase_1"/>
</dbReference>